<comment type="caution">
    <text evidence="1">The sequence shown here is derived from an EMBL/GenBank/DDBJ whole genome shotgun (WGS) entry which is preliminary data.</text>
</comment>
<accession>A0A7J0EG86</accession>
<gene>
    <name evidence="1" type="ORF">Acr_04g0002090</name>
</gene>
<sequence>MVHIPIDLTRIEPEKSIDRYSLTRSEGQQKKRRLEAIELEEPSIGMAELKKAITSWRTEFDTHMTALEEQSRCHTTML</sequence>
<evidence type="ECO:0000313" key="2">
    <source>
        <dbReference type="Proteomes" id="UP000585474"/>
    </source>
</evidence>
<dbReference type="EMBL" id="BJWL01000004">
    <property type="protein sequence ID" value="GFY85471.1"/>
    <property type="molecule type" value="Genomic_DNA"/>
</dbReference>
<evidence type="ECO:0000313" key="1">
    <source>
        <dbReference type="EMBL" id="GFY85471.1"/>
    </source>
</evidence>
<organism evidence="1 2">
    <name type="scientific">Actinidia rufa</name>
    <dbReference type="NCBI Taxonomy" id="165716"/>
    <lineage>
        <taxon>Eukaryota</taxon>
        <taxon>Viridiplantae</taxon>
        <taxon>Streptophyta</taxon>
        <taxon>Embryophyta</taxon>
        <taxon>Tracheophyta</taxon>
        <taxon>Spermatophyta</taxon>
        <taxon>Magnoliopsida</taxon>
        <taxon>eudicotyledons</taxon>
        <taxon>Gunneridae</taxon>
        <taxon>Pentapetalae</taxon>
        <taxon>asterids</taxon>
        <taxon>Ericales</taxon>
        <taxon>Actinidiaceae</taxon>
        <taxon>Actinidia</taxon>
    </lineage>
</organism>
<dbReference type="AlphaFoldDB" id="A0A7J0EG86"/>
<protein>
    <submittedName>
        <fullName evidence="1">Uncharacterized protein</fullName>
    </submittedName>
</protein>
<proteinExistence type="predicted"/>
<name>A0A7J0EG86_9ERIC</name>
<keyword evidence="2" id="KW-1185">Reference proteome</keyword>
<dbReference type="Proteomes" id="UP000585474">
    <property type="component" value="Unassembled WGS sequence"/>
</dbReference>
<reference evidence="1 2" key="1">
    <citation type="submission" date="2019-07" db="EMBL/GenBank/DDBJ databases">
        <title>De Novo Assembly of kiwifruit Actinidia rufa.</title>
        <authorList>
            <person name="Sugita-Konishi S."/>
            <person name="Sato K."/>
            <person name="Mori E."/>
            <person name="Abe Y."/>
            <person name="Kisaki G."/>
            <person name="Hamano K."/>
            <person name="Suezawa K."/>
            <person name="Otani M."/>
            <person name="Fukuda T."/>
            <person name="Manabe T."/>
            <person name="Gomi K."/>
            <person name="Tabuchi M."/>
            <person name="Akimitsu K."/>
            <person name="Kataoka I."/>
        </authorList>
    </citation>
    <scope>NUCLEOTIDE SEQUENCE [LARGE SCALE GENOMIC DNA]</scope>
    <source>
        <strain evidence="2">cv. Fuchu</strain>
    </source>
</reference>